<dbReference type="GeneID" id="62640878"/>
<protein>
    <submittedName>
        <fullName evidence="2">Uncharacterized protein</fullName>
    </submittedName>
</protein>
<dbReference type="EMBL" id="JAFBXF010000004">
    <property type="protein sequence ID" value="MBM2416991.1"/>
    <property type="molecule type" value="Genomic_DNA"/>
</dbReference>
<organism evidence="2 4">
    <name type="scientific">Marivita cryptomonadis</name>
    <dbReference type="NCBI Taxonomy" id="505252"/>
    <lineage>
        <taxon>Bacteria</taxon>
        <taxon>Pseudomonadati</taxon>
        <taxon>Pseudomonadota</taxon>
        <taxon>Alphaproteobacteria</taxon>
        <taxon>Rhodobacterales</taxon>
        <taxon>Roseobacteraceae</taxon>
        <taxon>Marivita</taxon>
    </lineage>
</organism>
<proteinExistence type="predicted"/>
<dbReference type="AlphaFoldDB" id="A0A9Q2NU97"/>
<feature type="chain" id="PRO_5040330715" evidence="1">
    <location>
        <begin position="19"/>
        <end position="93"/>
    </location>
</feature>
<evidence type="ECO:0000313" key="2">
    <source>
        <dbReference type="EMBL" id="MBM2412323.1"/>
    </source>
</evidence>
<dbReference type="EMBL" id="JAFBXE010000004">
    <property type="protein sequence ID" value="MBM2412323.1"/>
    <property type="molecule type" value="Genomic_DNA"/>
</dbReference>
<dbReference type="OrthoDB" id="7745012at2"/>
<feature type="signal peptide" evidence="1">
    <location>
        <begin position="1"/>
        <end position="18"/>
    </location>
</feature>
<dbReference type="Proteomes" id="UP000755667">
    <property type="component" value="Unassembled WGS sequence"/>
</dbReference>
<keyword evidence="5" id="KW-1185">Reference proteome</keyword>
<dbReference type="RefSeq" id="WP_085629131.1">
    <property type="nucleotide sequence ID" value="NZ_JAFBWU010000004.1"/>
</dbReference>
<reference evidence="2 5" key="1">
    <citation type="submission" date="2021-01" db="EMBL/GenBank/DDBJ databases">
        <title>Diatom-associated Roseobacters Show Island Model of Population Structure.</title>
        <authorList>
            <person name="Qu L."/>
            <person name="Feng X."/>
            <person name="Chen Y."/>
            <person name="Li L."/>
            <person name="Wang X."/>
            <person name="Hu Z."/>
            <person name="Wang H."/>
            <person name="Luo H."/>
        </authorList>
    </citation>
    <scope>NUCLEOTIDE SEQUENCE</scope>
    <source>
        <strain evidence="3 5">CC28-63</strain>
        <strain evidence="2">CC28-69</strain>
    </source>
</reference>
<comment type="caution">
    <text evidence="2">The sequence shown here is derived from an EMBL/GenBank/DDBJ whole genome shotgun (WGS) entry which is preliminary data.</text>
</comment>
<evidence type="ECO:0000313" key="3">
    <source>
        <dbReference type="EMBL" id="MBM2416991.1"/>
    </source>
</evidence>
<dbReference type="Proteomes" id="UP000809440">
    <property type="component" value="Unassembled WGS sequence"/>
</dbReference>
<evidence type="ECO:0000313" key="5">
    <source>
        <dbReference type="Proteomes" id="UP000809440"/>
    </source>
</evidence>
<name>A0A9Q2NU97_9RHOB</name>
<evidence type="ECO:0000256" key="1">
    <source>
        <dbReference type="SAM" id="SignalP"/>
    </source>
</evidence>
<evidence type="ECO:0000313" key="4">
    <source>
        <dbReference type="Proteomes" id="UP000755667"/>
    </source>
</evidence>
<accession>A0A9Q2NU97</accession>
<gene>
    <name evidence="2" type="ORF">JQX41_08435</name>
    <name evidence="3" type="ORF">JQX48_08440</name>
</gene>
<sequence length="93" mass="10128">MTRMIAILILTLTPLTLAAETLPEVISTYVTDFDAVKLDKDAQGAILGIHDRTDLSHGMKLLLIHEELQKAGALEHANVHGVTPEPFQLSQAD</sequence>
<keyword evidence="1" id="KW-0732">Signal</keyword>